<dbReference type="Proteomes" id="UP001464555">
    <property type="component" value="Unassembled WGS sequence"/>
</dbReference>
<evidence type="ECO:0000313" key="1">
    <source>
        <dbReference type="EMBL" id="MEL1245259.1"/>
    </source>
</evidence>
<proteinExistence type="predicted"/>
<keyword evidence="2" id="KW-1185">Reference proteome</keyword>
<organism evidence="1 2">
    <name type="scientific">Flavobacterium arundinis</name>
    <dbReference type="NCBI Taxonomy" id="3139143"/>
    <lineage>
        <taxon>Bacteria</taxon>
        <taxon>Pseudomonadati</taxon>
        <taxon>Bacteroidota</taxon>
        <taxon>Flavobacteriia</taxon>
        <taxon>Flavobacteriales</taxon>
        <taxon>Flavobacteriaceae</taxon>
        <taxon>Flavobacterium</taxon>
    </lineage>
</organism>
<gene>
    <name evidence="1" type="ORF">AAEO56_13365</name>
</gene>
<dbReference type="RefSeq" id="WP_341697572.1">
    <property type="nucleotide sequence ID" value="NZ_JBBYHR010000007.1"/>
</dbReference>
<reference evidence="1 2" key="1">
    <citation type="submission" date="2024-04" db="EMBL/GenBank/DDBJ databases">
        <title>Flavobacterium sp. DGU11 16S ribosomal RNA gene Genome sequencing and assembly.</title>
        <authorList>
            <person name="Park S."/>
        </authorList>
    </citation>
    <scope>NUCLEOTIDE SEQUENCE [LARGE SCALE GENOMIC DNA]</scope>
    <source>
        <strain evidence="1 2">DGU11</strain>
    </source>
</reference>
<dbReference type="EMBL" id="JBBYHR010000007">
    <property type="protein sequence ID" value="MEL1245259.1"/>
    <property type="molecule type" value="Genomic_DNA"/>
</dbReference>
<evidence type="ECO:0008006" key="3">
    <source>
        <dbReference type="Google" id="ProtNLM"/>
    </source>
</evidence>
<comment type="caution">
    <text evidence="1">The sequence shown here is derived from an EMBL/GenBank/DDBJ whole genome shotgun (WGS) entry which is preliminary data.</text>
</comment>
<accession>A0ABU9HZR6</accession>
<name>A0ABU9HZR6_9FLAO</name>
<sequence>MTALLNGLSQRVQIIRRAFEILPKKKKKIKLLYFSHVPDADSNDTLIIRYRFTNAIYYTFDGKETFETRHVIARPETERKVPLTVHGFLRKSKYAITVMGDDVYITKLVGE</sequence>
<evidence type="ECO:0000313" key="2">
    <source>
        <dbReference type="Proteomes" id="UP001464555"/>
    </source>
</evidence>
<protein>
    <recommendedName>
        <fullName evidence="3">WYL domain-containing protein</fullName>
    </recommendedName>
</protein>